<dbReference type="PANTHER" id="PTHR36115">
    <property type="entry name" value="PROLINE-RICH ANTIGEN HOMOLOG-RELATED"/>
    <property type="match status" value="1"/>
</dbReference>
<sequence length="169" mass="17915">MQDTNGVNPYAAPGARIEQTYYATEEFVLAGRGKRLAAQFLDVLIYAVAIGLAAVPTAMISDATGSKSSVPFIAIAVVLGLIIGIVNLVQLYKTGQTIAKRWLGIRIVRSDGSRAGLGRIVALRSLVPGLIGAIPLVGPLFSIADPLFIFADDRRTLHDKIADTIVVDV</sequence>
<evidence type="ECO:0000256" key="1">
    <source>
        <dbReference type="ARBA" id="ARBA00004651"/>
    </source>
</evidence>
<evidence type="ECO:0000256" key="6">
    <source>
        <dbReference type="SAM" id="Phobius"/>
    </source>
</evidence>
<reference evidence="8 9" key="1">
    <citation type="submission" date="2019-12" db="EMBL/GenBank/DDBJ databases">
        <authorList>
            <person name="Xu J."/>
        </authorList>
    </citation>
    <scope>NUCLEOTIDE SEQUENCE [LARGE SCALE GENOMIC DNA]</scope>
    <source>
        <strain evidence="8 9">HX-5-24</strain>
    </source>
</reference>
<evidence type="ECO:0000256" key="4">
    <source>
        <dbReference type="ARBA" id="ARBA00022989"/>
    </source>
</evidence>
<dbReference type="Proteomes" id="UP000479692">
    <property type="component" value="Unassembled WGS sequence"/>
</dbReference>
<feature type="transmembrane region" description="Helical" evidence="6">
    <location>
        <begin position="72"/>
        <end position="92"/>
    </location>
</feature>
<evidence type="ECO:0000256" key="5">
    <source>
        <dbReference type="ARBA" id="ARBA00023136"/>
    </source>
</evidence>
<keyword evidence="4 6" id="KW-1133">Transmembrane helix</keyword>
<keyword evidence="2" id="KW-1003">Cell membrane</keyword>
<feature type="transmembrane region" description="Helical" evidence="6">
    <location>
        <begin position="40"/>
        <end position="60"/>
    </location>
</feature>
<evidence type="ECO:0000259" key="7">
    <source>
        <dbReference type="Pfam" id="PF06271"/>
    </source>
</evidence>
<keyword evidence="3 6" id="KW-0812">Transmembrane</keyword>
<dbReference type="PANTHER" id="PTHR36115:SF4">
    <property type="entry name" value="MEMBRANE PROTEIN"/>
    <property type="match status" value="1"/>
</dbReference>
<dbReference type="GO" id="GO:0005886">
    <property type="term" value="C:plasma membrane"/>
    <property type="evidence" value="ECO:0007669"/>
    <property type="project" value="UniProtKB-SubCell"/>
</dbReference>
<evidence type="ECO:0000256" key="2">
    <source>
        <dbReference type="ARBA" id="ARBA00022475"/>
    </source>
</evidence>
<keyword evidence="5 6" id="KW-0472">Membrane</keyword>
<feature type="domain" description="RDD" evidence="7">
    <location>
        <begin position="30"/>
        <end position="162"/>
    </location>
</feature>
<comment type="caution">
    <text evidence="8">The sequence shown here is derived from an EMBL/GenBank/DDBJ whole genome shotgun (WGS) entry which is preliminary data.</text>
</comment>
<evidence type="ECO:0000313" key="9">
    <source>
        <dbReference type="Proteomes" id="UP000479692"/>
    </source>
</evidence>
<accession>A0A7C9HL56</accession>
<evidence type="ECO:0000256" key="3">
    <source>
        <dbReference type="ARBA" id="ARBA00022692"/>
    </source>
</evidence>
<dbReference type="Pfam" id="PF06271">
    <property type="entry name" value="RDD"/>
    <property type="match status" value="1"/>
</dbReference>
<keyword evidence="9" id="KW-1185">Reference proteome</keyword>
<organism evidence="8 9">
    <name type="scientific">Noviluteimonas gilva</name>
    <dbReference type="NCBI Taxonomy" id="2682097"/>
    <lineage>
        <taxon>Bacteria</taxon>
        <taxon>Pseudomonadati</taxon>
        <taxon>Pseudomonadota</taxon>
        <taxon>Gammaproteobacteria</taxon>
        <taxon>Lysobacterales</taxon>
        <taxon>Lysobacteraceae</taxon>
        <taxon>Noviluteimonas</taxon>
    </lineage>
</organism>
<proteinExistence type="predicted"/>
<name>A0A7C9HL56_9GAMM</name>
<dbReference type="InterPro" id="IPR010432">
    <property type="entry name" value="RDD"/>
</dbReference>
<dbReference type="EMBL" id="WOXT01000001">
    <property type="protein sequence ID" value="MUV13256.1"/>
    <property type="molecule type" value="Genomic_DNA"/>
</dbReference>
<dbReference type="InterPro" id="IPR051791">
    <property type="entry name" value="Pra-immunoreactive"/>
</dbReference>
<comment type="subcellular location">
    <subcellularLocation>
        <location evidence="1">Cell membrane</location>
        <topology evidence="1">Multi-pass membrane protein</topology>
    </subcellularLocation>
</comment>
<dbReference type="AlphaFoldDB" id="A0A7C9HL56"/>
<dbReference type="RefSeq" id="WP_156640331.1">
    <property type="nucleotide sequence ID" value="NZ_WOXT01000001.1"/>
</dbReference>
<protein>
    <submittedName>
        <fullName evidence="8">RDD family protein</fullName>
    </submittedName>
</protein>
<evidence type="ECO:0000313" key="8">
    <source>
        <dbReference type="EMBL" id="MUV13256.1"/>
    </source>
</evidence>
<gene>
    <name evidence="8" type="ORF">GN331_03450</name>
</gene>